<name>A0A1Z1MQ66_9FLOR</name>
<organism evidence="1">
    <name type="scientific">Chondria sp.</name>
    <name type="common">in: red algae</name>
    <dbReference type="NCBI Taxonomy" id="1982705"/>
    <lineage>
        <taxon>Eukaryota</taxon>
        <taxon>Rhodophyta</taxon>
        <taxon>Florideophyceae</taxon>
        <taxon>Rhodymeniophycidae</taxon>
        <taxon>Ceramiales</taxon>
        <taxon>Rhodomelaceae</taxon>
        <taxon>Chondrieae</taxon>
        <taxon>Chondria</taxon>
    </lineage>
</organism>
<dbReference type="Pfam" id="PF01947">
    <property type="entry name" value="Rv2949c-like"/>
    <property type="match status" value="1"/>
</dbReference>
<dbReference type="SUPFAM" id="SSF64288">
    <property type="entry name" value="Chorismate lyase-like"/>
    <property type="match status" value="1"/>
</dbReference>
<dbReference type="Gene3D" id="3.40.1410.10">
    <property type="entry name" value="Chorismate lyase-like"/>
    <property type="match status" value="1"/>
</dbReference>
<dbReference type="InterPro" id="IPR028978">
    <property type="entry name" value="Chorismate_lyase_/UTRA_dom_sf"/>
</dbReference>
<geneLocation type="chloroplast" evidence="1"/>
<keyword evidence="1" id="KW-0150">Chloroplast</keyword>
<protein>
    <recommendedName>
        <fullName evidence="2">Ycf21</fullName>
    </recommendedName>
</protein>
<accession>A0A1Z1MQ66</accession>
<reference evidence="1" key="1">
    <citation type="journal article" date="2017" name="J. Phycol.">
        <title>Analysis of chloroplast genomes and a supermatrix inform reclassification of the Rhodomelaceae (Rhodophyta).</title>
        <authorList>
            <person name="Diaz-Tapia P."/>
            <person name="Maggs C.A."/>
            <person name="West J.A."/>
            <person name="Verbruggen H."/>
        </authorList>
    </citation>
    <scope>NUCLEOTIDE SEQUENCE</scope>
    <source>
        <strain evidence="1">PD1582</strain>
    </source>
</reference>
<dbReference type="InterPro" id="IPR002800">
    <property type="entry name" value="Rv2949c-like"/>
</dbReference>
<evidence type="ECO:0000313" key="1">
    <source>
        <dbReference type="EMBL" id="ARW68247.1"/>
    </source>
</evidence>
<sequence length="182" mass="22203">MNFNIYTFYKFNYICILPLIKVNKLSKLPNIKINIILILISEGSLTRSIEYLTKNIVYIQKSQKEDYKLNFQERKIRSVWMGTYLYTQLTFARSLWITIYNKKIKIINQLSKLPIGKSFIKYELDILKTIHELYYGYNQFIDKSYIQHRPIWGRKYTIHYKNKYYITIQEFFSHEIIDHLIK</sequence>
<dbReference type="EMBL" id="MF101451">
    <property type="protein sequence ID" value="ARW68247.1"/>
    <property type="molecule type" value="Genomic_DNA"/>
</dbReference>
<gene>
    <name evidence="1" type="primary">ycf21</name>
</gene>
<evidence type="ECO:0008006" key="2">
    <source>
        <dbReference type="Google" id="ProtNLM"/>
    </source>
</evidence>
<dbReference type="AlphaFoldDB" id="A0A1Z1MQ66"/>
<keyword evidence="1" id="KW-0934">Plastid</keyword>
<proteinExistence type="predicted"/>